<sequence>MEAHRHSTEEVCEEGLALYARALSGHRIPAAEAEPLPCLTTTGLLLPSLDVPGTLRPLPPALALPRLLRTIAQEIAERRQRETRLAESFVPLLALAEHEHRHRHSHSHSAAEQPPGFVLLDSLDRIDDAIRQAMLASSEEILTVQPGGKRPVSSLALALPKEQEMLSRGGRMRTLYQHTSRHDPAVLAHYEFLAGDVEVRTLDEVPDRLIVLDRAVAFIPANPERTTAVEIRHRPTVAHLATTFDRLWRLATPMYPEAAQQLPSDGVTPRQRAIAALLIEGHTDAVIADRLGLNIRTAREHIAKLAAALGSDSRAQLGYLIGQSGILEQKETDT</sequence>
<reference evidence="2 3" key="1">
    <citation type="submission" date="2024-12" db="EMBL/GenBank/DDBJ databases">
        <title>Forecasting of Potato common scab and diversities of Pathogenic streptomyces spp. in china.</title>
        <authorList>
            <person name="Handique U."/>
            <person name="Wu J."/>
        </authorList>
    </citation>
    <scope>NUCLEOTIDE SEQUENCE [LARGE SCALE GENOMIC DNA]</scope>
    <source>
        <strain evidence="2 3">ZRIMU1530</strain>
    </source>
</reference>
<dbReference type="InterPro" id="IPR000792">
    <property type="entry name" value="Tscrpt_reg_LuxR_C"/>
</dbReference>
<name>A0ABW9I0Y7_9ACTN</name>
<proteinExistence type="predicted"/>
<organism evidence="2 3">
    <name type="scientific">Streptomyces niveiscabiei</name>
    <dbReference type="NCBI Taxonomy" id="164115"/>
    <lineage>
        <taxon>Bacteria</taxon>
        <taxon>Bacillati</taxon>
        <taxon>Actinomycetota</taxon>
        <taxon>Actinomycetes</taxon>
        <taxon>Kitasatosporales</taxon>
        <taxon>Streptomycetaceae</taxon>
        <taxon>Streptomyces</taxon>
    </lineage>
</organism>
<dbReference type="PANTHER" id="PTHR34293:SF1">
    <property type="entry name" value="HTH-TYPE TRANSCRIPTIONAL REGULATOR TRMBL2"/>
    <property type="match status" value="1"/>
</dbReference>
<dbReference type="EMBL" id="JBJVNI010000023">
    <property type="protein sequence ID" value="MFM9614030.1"/>
    <property type="molecule type" value="Genomic_DNA"/>
</dbReference>
<dbReference type="Gene3D" id="1.10.10.10">
    <property type="entry name" value="Winged helix-like DNA-binding domain superfamily/Winged helix DNA-binding domain"/>
    <property type="match status" value="1"/>
</dbReference>
<evidence type="ECO:0000313" key="3">
    <source>
        <dbReference type="Proteomes" id="UP001631957"/>
    </source>
</evidence>
<dbReference type="Proteomes" id="UP001631957">
    <property type="component" value="Unassembled WGS sequence"/>
</dbReference>
<dbReference type="InterPro" id="IPR016032">
    <property type="entry name" value="Sig_transdc_resp-reg_C-effctor"/>
</dbReference>
<gene>
    <name evidence="2" type="ORF">ACKI18_35760</name>
</gene>
<dbReference type="PANTHER" id="PTHR34293">
    <property type="entry name" value="HTH-TYPE TRANSCRIPTIONAL REGULATOR TRMBL2"/>
    <property type="match status" value="1"/>
</dbReference>
<comment type="caution">
    <text evidence="2">The sequence shown here is derived from an EMBL/GenBank/DDBJ whole genome shotgun (WGS) entry which is preliminary data.</text>
</comment>
<evidence type="ECO:0000259" key="1">
    <source>
        <dbReference type="SMART" id="SM00421"/>
    </source>
</evidence>
<keyword evidence="3" id="KW-1185">Reference proteome</keyword>
<dbReference type="SMART" id="SM00421">
    <property type="entry name" value="HTH_LUXR"/>
    <property type="match status" value="1"/>
</dbReference>
<dbReference type="InterPro" id="IPR051797">
    <property type="entry name" value="TrmB-like"/>
</dbReference>
<feature type="domain" description="HTH luxR-type" evidence="1">
    <location>
        <begin position="264"/>
        <end position="321"/>
    </location>
</feature>
<dbReference type="RefSeq" id="WP_055720518.1">
    <property type="nucleotide sequence ID" value="NZ_JBJVNI010000023.1"/>
</dbReference>
<protein>
    <submittedName>
        <fullName evidence="2">Helix-turn-helix transcriptional regulator</fullName>
    </submittedName>
</protein>
<dbReference type="SUPFAM" id="SSF46894">
    <property type="entry name" value="C-terminal effector domain of the bipartite response regulators"/>
    <property type="match status" value="1"/>
</dbReference>
<accession>A0ABW9I0Y7</accession>
<dbReference type="InterPro" id="IPR036388">
    <property type="entry name" value="WH-like_DNA-bd_sf"/>
</dbReference>
<evidence type="ECO:0000313" key="2">
    <source>
        <dbReference type="EMBL" id="MFM9614030.1"/>
    </source>
</evidence>